<dbReference type="Gene3D" id="3.40.50.2000">
    <property type="entry name" value="Glycogen Phosphorylase B"/>
    <property type="match status" value="2"/>
</dbReference>
<dbReference type="InterPro" id="IPR002201">
    <property type="entry name" value="Glyco_trans_9"/>
</dbReference>
<dbReference type="GO" id="GO:0005829">
    <property type="term" value="C:cytosol"/>
    <property type="evidence" value="ECO:0007669"/>
    <property type="project" value="TreeGrafter"/>
</dbReference>
<keyword evidence="4" id="KW-1185">Reference proteome</keyword>
<dbReference type="EMBL" id="BMXG01000004">
    <property type="protein sequence ID" value="GHB94702.1"/>
    <property type="molecule type" value="Genomic_DNA"/>
</dbReference>
<accession>A0A8J3GD67</accession>
<protein>
    <submittedName>
        <fullName evidence="3">Uncharacterized protein</fullName>
    </submittedName>
</protein>
<gene>
    <name evidence="3" type="ORF">GCM10007047_07780</name>
</gene>
<evidence type="ECO:0000313" key="4">
    <source>
        <dbReference type="Proteomes" id="UP000642829"/>
    </source>
</evidence>
<dbReference type="GO" id="GO:0008713">
    <property type="term" value="F:ADP-heptose-lipopolysaccharide heptosyltransferase activity"/>
    <property type="evidence" value="ECO:0007669"/>
    <property type="project" value="TreeGrafter"/>
</dbReference>
<comment type="caution">
    <text evidence="3">The sequence shown here is derived from an EMBL/GenBank/DDBJ whole genome shotgun (WGS) entry which is preliminary data.</text>
</comment>
<keyword evidence="2" id="KW-0808">Transferase</keyword>
<sequence length="339" mass="37421">MSEQGRSFYEQAGSAKRILVLDLGFLGDTVHLIPALHEIRRAWPTAELDVMAEEKAKQILEIVPGLNAILGYPRFPKGPKWYEDFGRVKNLRARRYDAVINLNGSDRSSILTRASGAKWRLGRVPPKPAAFWKHCFTHPVDVPHGGRPVFQQRWECLQAAGIPVGEEAIFAVKIPAAIESAVDVKLDGERGFIHISPCTTQDQKELPMKELAKLVSALVADKTGPKVVLSCAPNERERGKVAELITHLPQKPWRVFAGDLSLLELAAVMGRAQRHFGGDSGALHLALMMNTPTVSWFRDYSGKIEWLPPGTAHRTVLGQESPEGLQGLTAEQLLVAYHG</sequence>
<evidence type="ECO:0000313" key="3">
    <source>
        <dbReference type="EMBL" id="GHB94702.1"/>
    </source>
</evidence>
<organism evidence="3 4">
    <name type="scientific">Cerasicoccus arenae</name>
    <dbReference type="NCBI Taxonomy" id="424488"/>
    <lineage>
        <taxon>Bacteria</taxon>
        <taxon>Pseudomonadati</taxon>
        <taxon>Verrucomicrobiota</taxon>
        <taxon>Opitutia</taxon>
        <taxon>Puniceicoccales</taxon>
        <taxon>Cerasicoccaceae</taxon>
        <taxon>Cerasicoccus</taxon>
    </lineage>
</organism>
<name>A0A8J3GD67_9BACT</name>
<reference evidence="3" key="2">
    <citation type="submission" date="2020-09" db="EMBL/GenBank/DDBJ databases">
        <authorList>
            <person name="Sun Q."/>
            <person name="Kim S."/>
        </authorList>
    </citation>
    <scope>NUCLEOTIDE SEQUENCE</scope>
    <source>
        <strain evidence="3">KCTC 12870</strain>
    </source>
</reference>
<dbReference type="RefSeq" id="WP_189512079.1">
    <property type="nucleotide sequence ID" value="NZ_BMXG01000004.1"/>
</dbReference>
<evidence type="ECO:0000256" key="2">
    <source>
        <dbReference type="ARBA" id="ARBA00022679"/>
    </source>
</evidence>
<dbReference type="Pfam" id="PF01075">
    <property type="entry name" value="Glyco_transf_9"/>
    <property type="match status" value="1"/>
</dbReference>
<dbReference type="CDD" id="cd03789">
    <property type="entry name" value="GT9_LPS_heptosyltransferase"/>
    <property type="match status" value="1"/>
</dbReference>
<dbReference type="PANTHER" id="PTHR30160">
    <property type="entry name" value="TETRAACYLDISACCHARIDE 4'-KINASE-RELATED"/>
    <property type="match status" value="1"/>
</dbReference>
<dbReference type="Proteomes" id="UP000642829">
    <property type="component" value="Unassembled WGS sequence"/>
</dbReference>
<evidence type="ECO:0000256" key="1">
    <source>
        <dbReference type="ARBA" id="ARBA00022676"/>
    </source>
</evidence>
<proteinExistence type="predicted"/>
<keyword evidence="1" id="KW-0328">Glycosyltransferase</keyword>
<dbReference type="AlphaFoldDB" id="A0A8J3GD67"/>
<dbReference type="PANTHER" id="PTHR30160:SF1">
    <property type="entry name" value="LIPOPOLYSACCHARIDE 1,2-N-ACETYLGLUCOSAMINETRANSFERASE-RELATED"/>
    <property type="match status" value="1"/>
</dbReference>
<dbReference type="SUPFAM" id="SSF53756">
    <property type="entry name" value="UDP-Glycosyltransferase/glycogen phosphorylase"/>
    <property type="match status" value="1"/>
</dbReference>
<dbReference type="GO" id="GO:0009244">
    <property type="term" value="P:lipopolysaccharide core region biosynthetic process"/>
    <property type="evidence" value="ECO:0007669"/>
    <property type="project" value="TreeGrafter"/>
</dbReference>
<reference evidence="3" key="1">
    <citation type="journal article" date="2014" name="Int. J. Syst. Evol. Microbiol.">
        <title>Complete genome sequence of Corynebacterium casei LMG S-19264T (=DSM 44701T), isolated from a smear-ripened cheese.</title>
        <authorList>
            <consortium name="US DOE Joint Genome Institute (JGI-PGF)"/>
            <person name="Walter F."/>
            <person name="Albersmeier A."/>
            <person name="Kalinowski J."/>
            <person name="Ruckert C."/>
        </authorList>
    </citation>
    <scope>NUCLEOTIDE SEQUENCE</scope>
    <source>
        <strain evidence="3">KCTC 12870</strain>
    </source>
</reference>
<dbReference type="InterPro" id="IPR051199">
    <property type="entry name" value="LPS_LOS_Heptosyltrfase"/>
</dbReference>